<proteinExistence type="predicted"/>
<protein>
    <submittedName>
        <fullName evidence="1">Uncharacterized protein</fullName>
    </submittedName>
</protein>
<gene>
    <name evidence="1" type="ORF">ABK905_24735</name>
</gene>
<accession>A0AAU7Q968</accession>
<dbReference type="EMBL" id="CP157947">
    <property type="protein sequence ID" value="XBS69535.1"/>
    <property type="molecule type" value="Genomic_DNA"/>
</dbReference>
<organism evidence="1">
    <name type="scientific">Acerihabitans sp. KWT182</name>
    <dbReference type="NCBI Taxonomy" id="3157919"/>
    <lineage>
        <taxon>Bacteria</taxon>
        <taxon>Pseudomonadati</taxon>
        <taxon>Pseudomonadota</taxon>
        <taxon>Gammaproteobacteria</taxon>
        <taxon>Enterobacterales</taxon>
        <taxon>Pectobacteriaceae</taxon>
        <taxon>Acerihabitans</taxon>
    </lineage>
</organism>
<evidence type="ECO:0000313" key="1">
    <source>
        <dbReference type="EMBL" id="XBS69535.1"/>
    </source>
</evidence>
<reference evidence="1" key="1">
    <citation type="submission" date="2024-06" db="EMBL/GenBank/DDBJ databases">
        <authorList>
            <person name="Coelho C."/>
            <person name="Bento M."/>
            <person name="Garcia E."/>
            <person name="Camelo A."/>
            <person name="Brandao I."/>
            <person name="Espirito Santo C."/>
            <person name="Trovao J."/>
            <person name="Verissimo A."/>
            <person name="Costa J."/>
            <person name="Tiago I."/>
        </authorList>
    </citation>
    <scope>NUCLEOTIDE SEQUENCE</scope>
    <source>
        <strain evidence="1">KWT182</strain>
    </source>
</reference>
<dbReference type="AlphaFoldDB" id="A0AAU7Q968"/>
<sequence length="364" mass="40931">MLPVNLPHNHNISVIDTLDENPDPQSSQIKMTLQRLRECLAGGCPDLDQLDAAQKETYCHDLLMLYLNAIPSADVEKLPVSLSNNLLLDIENSGDGMVLGIGDNLAIVEDARIQDISKIIRHCILKHVEMFSRNEIYDIISSENITHVANEYKVDNEHLKFFIIEKHKELQILIDAHPDIKQDCFLIAEYLRSQTTDPENFRLPDSLQLIAEMGLQIDFGCLFSGVESDVSINKIAAKIYVSAKNKASLLIRAAEKDLKENINDLCDYIKSTYPQGCILKVGGGVGHYCYYDVPRDILFSGGKNAYDNGMSGLGLREYFARKFNSANTDYKVTLTLTDHDAQEMLDVADIVSEEADMPRERFLN</sequence>
<name>A0AAU7Q968_9GAMM</name>